<reference evidence="1 2" key="1">
    <citation type="submission" date="2023-03" db="EMBL/GenBank/DDBJ databases">
        <title>Thalassotalea loyana LMG 22536T draft genome sequence.</title>
        <authorList>
            <person name="Sawabe T."/>
        </authorList>
    </citation>
    <scope>NUCLEOTIDE SEQUENCE [LARGE SCALE GENOMIC DNA]</scope>
    <source>
        <strain evidence="1 2">LMG 22536</strain>
    </source>
</reference>
<sequence>MSKSHFQQVLDQTSTKKIAEDIELMVVHKPMLVVNALTEQVKQAHSSKPVCEHFNEQDWW</sequence>
<evidence type="ECO:0000313" key="2">
    <source>
        <dbReference type="Proteomes" id="UP001157134"/>
    </source>
</evidence>
<organism evidence="1 2">
    <name type="scientific">Thalassotalea loyana</name>
    <dbReference type="NCBI Taxonomy" id="280483"/>
    <lineage>
        <taxon>Bacteria</taxon>
        <taxon>Pseudomonadati</taxon>
        <taxon>Pseudomonadota</taxon>
        <taxon>Gammaproteobacteria</taxon>
        <taxon>Alteromonadales</taxon>
        <taxon>Colwelliaceae</taxon>
        <taxon>Thalassotalea</taxon>
    </lineage>
</organism>
<protein>
    <submittedName>
        <fullName evidence="1">Uncharacterized protein</fullName>
    </submittedName>
</protein>
<dbReference type="EMBL" id="BSSV01000006">
    <property type="protein sequence ID" value="GLX86333.1"/>
    <property type="molecule type" value="Genomic_DNA"/>
</dbReference>
<dbReference type="RefSeq" id="WP_284299288.1">
    <property type="nucleotide sequence ID" value="NZ_BSSV01000006.1"/>
</dbReference>
<comment type="caution">
    <text evidence="1">The sequence shown here is derived from an EMBL/GenBank/DDBJ whole genome shotgun (WGS) entry which is preliminary data.</text>
</comment>
<gene>
    <name evidence="1" type="ORF">tloyanaT_25860</name>
</gene>
<proteinExistence type="predicted"/>
<dbReference type="Proteomes" id="UP001157134">
    <property type="component" value="Unassembled WGS sequence"/>
</dbReference>
<accession>A0ABQ6HE08</accession>
<keyword evidence="2" id="KW-1185">Reference proteome</keyword>
<evidence type="ECO:0000313" key="1">
    <source>
        <dbReference type="EMBL" id="GLX86333.1"/>
    </source>
</evidence>
<name>A0ABQ6HE08_9GAMM</name>